<dbReference type="PROSITE" id="PS51257">
    <property type="entry name" value="PROKAR_LIPOPROTEIN"/>
    <property type="match status" value="1"/>
</dbReference>
<evidence type="ECO:0000256" key="13">
    <source>
        <dbReference type="HAMAP-Rule" id="MF_00233"/>
    </source>
</evidence>
<evidence type="ECO:0000256" key="9">
    <source>
        <dbReference type="ARBA" id="ARBA00023139"/>
    </source>
</evidence>
<proteinExistence type="inferred from homology"/>
<dbReference type="InterPro" id="IPR029046">
    <property type="entry name" value="LolA/LolB/LppX"/>
</dbReference>
<dbReference type="InterPro" id="IPR004565">
    <property type="entry name" value="OM_lipoprot_LolB"/>
</dbReference>
<comment type="caution">
    <text evidence="15">The sequence shown here is derived from an EMBL/GenBank/DDBJ whole genome shotgun (WGS) entry which is preliminary data.</text>
</comment>
<name>A0ABY2AJQ3_9GAMM</name>
<dbReference type="SUPFAM" id="SSF89392">
    <property type="entry name" value="Prokaryotic lipoproteins and lipoprotein localization factors"/>
    <property type="match status" value="1"/>
</dbReference>
<dbReference type="Pfam" id="PF03550">
    <property type="entry name" value="LolB"/>
    <property type="match status" value="1"/>
</dbReference>
<keyword evidence="16" id="KW-1185">Reference proteome</keyword>
<accession>A0ABY2AJQ3</accession>
<protein>
    <recommendedName>
        <fullName evidence="4 13">Outer-membrane lipoprotein LolB</fullName>
    </recommendedName>
</protein>
<feature type="chain" id="PRO_5047232559" description="Outer-membrane lipoprotein LolB" evidence="14">
    <location>
        <begin position="27"/>
        <end position="215"/>
    </location>
</feature>
<evidence type="ECO:0000256" key="6">
    <source>
        <dbReference type="ARBA" id="ARBA00022729"/>
    </source>
</evidence>
<evidence type="ECO:0000256" key="2">
    <source>
        <dbReference type="ARBA" id="ARBA00009696"/>
    </source>
</evidence>
<dbReference type="EMBL" id="SJXE01000005">
    <property type="protein sequence ID" value="TCI02977.1"/>
    <property type="molecule type" value="Genomic_DNA"/>
</dbReference>
<evidence type="ECO:0000256" key="4">
    <source>
        <dbReference type="ARBA" id="ARBA00016202"/>
    </source>
</evidence>
<evidence type="ECO:0000256" key="8">
    <source>
        <dbReference type="ARBA" id="ARBA00023136"/>
    </source>
</evidence>
<gene>
    <name evidence="13 15" type="primary">lolB</name>
    <name evidence="15" type="ORF">EZV61_11895</name>
</gene>
<comment type="subcellular location">
    <subcellularLocation>
        <location evidence="1 13">Cell outer membrane</location>
        <topology evidence="1 13">Lipid-anchor</topology>
    </subcellularLocation>
</comment>
<evidence type="ECO:0000256" key="1">
    <source>
        <dbReference type="ARBA" id="ARBA00004459"/>
    </source>
</evidence>
<evidence type="ECO:0000256" key="12">
    <source>
        <dbReference type="ARBA" id="ARBA00023288"/>
    </source>
</evidence>
<keyword evidence="12 13" id="KW-0449">Lipoprotein</keyword>
<keyword evidence="5 13" id="KW-0813">Transport</keyword>
<comment type="function">
    <text evidence="13">Plays a critical role in the incorporation of lipoproteins in the outer membrane after they are released by the LolA protein.</text>
</comment>
<keyword evidence="9 13" id="KW-0564">Palmitate</keyword>
<dbReference type="HAMAP" id="MF_00233">
    <property type="entry name" value="LolB"/>
    <property type="match status" value="1"/>
</dbReference>
<evidence type="ECO:0000256" key="14">
    <source>
        <dbReference type="SAM" id="SignalP"/>
    </source>
</evidence>
<keyword evidence="11 13" id="KW-0998">Cell outer membrane</keyword>
<reference evidence="15 16" key="1">
    <citation type="submission" date="2019-02" db="EMBL/GenBank/DDBJ databases">
        <title>Corallincola luteus sp. nov., a marine bacterium isolated from surface sediment of Bohai Sea in China.</title>
        <authorList>
            <person name="Ren Q."/>
        </authorList>
    </citation>
    <scope>NUCLEOTIDE SEQUENCE [LARGE SCALE GENOMIC DNA]</scope>
    <source>
        <strain evidence="15 16">DASS28</strain>
    </source>
</reference>
<evidence type="ECO:0000256" key="5">
    <source>
        <dbReference type="ARBA" id="ARBA00022448"/>
    </source>
</evidence>
<evidence type="ECO:0000313" key="16">
    <source>
        <dbReference type="Proteomes" id="UP000292554"/>
    </source>
</evidence>
<evidence type="ECO:0000256" key="10">
    <source>
        <dbReference type="ARBA" id="ARBA00023186"/>
    </source>
</evidence>
<keyword evidence="8 13" id="KW-0472">Membrane</keyword>
<dbReference type="Proteomes" id="UP000292554">
    <property type="component" value="Unassembled WGS sequence"/>
</dbReference>
<sequence>MRSAFHCFRPYAGTSLLLFFSLFLFGCPQTPVVEAPEVADPAQAFAQHQQSLTTLSHWQVRGKVAIKTAEESNTANLNWQLAGADYKLMLTSFIGTSLMELEGDKYQAVLKVDGETYHSRAPERLIYQTTGWRLPVSTLPDWILGRLSQPNAKHVLDSSGKLASQSLQTDDGLLWQIDYREYQQAGGHWLPRKMTIHGPEITIKLVISKWELQDQ</sequence>
<dbReference type="NCBIfam" id="TIGR00548">
    <property type="entry name" value="lolB"/>
    <property type="match status" value="1"/>
</dbReference>
<evidence type="ECO:0000256" key="3">
    <source>
        <dbReference type="ARBA" id="ARBA00011245"/>
    </source>
</evidence>
<keyword evidence="7 13" id="KW-0653">Protein transport</keyword>
<evidence type="ECO:0000256" key="11">
    <source>
        <dbReference type="ARBA" id="ARBA00023237"/>
    </source>
</evidence>
<dbReference type="CDD" id="cd16326">
    <property type="entry name" value="LolB"/>
    <property type="match status" value="1"/>
</dbReference>
<comment type="similarity">
    <text evidence="2 13">Belongs to the LolB family.</text>
</comment>
<keyword evidence="10 13" id="KW-0143">Chaperone</keyword>
<evidence type="ECO:0000313" key="15">
    <source>
        <dbReference type="EMBL" id="TCI02977.1"/>
    </source>
</evidence>
<dbReference type="RefSeq" id="WP_131415819.1">
    <property type="nucleotide sequence ID" value="NZ_SJXE01000005.1"/>
</dbReference>
<evidence type="ECO:0000256" key="7">
    <source>
        <dbReference type="ARBA" id="ARBA00022927"/>
    </source>
</evidence>
<organism evidence="15 16">
    <name type="scientific">Corallincola luteus</name>
    <dbReference type="NCBI Taxonomy" id="1775177"/>
    <lineage>
        <taxon>Bacteria</taxon>
        <taxon>Pseudomonadati</taxon>
        <taxon>Pseudomonadota</taxon>
        <taxon>Gammaproteobacteria</taxon>
        <taxon>Alteromonadales</taxon>
        <taxon>Psychromonadaceae</taxon>
        <taxon>Corallincola</taxon>
    </lineage>
</organism>
<comment type="subunit">
    <text evidence="3 13">Monomer.</text>
</comment>
<feature type="signal peptide" evidence="14">
    <location>
        <begin position="1"/>
        <end position="26"/>
    </location>
</feature>
<keyword evidence="6 13" id="KW-0732">Signal</keyword>
<dbReference type="Gene3D" id="2.50.20.10">
    <property type="entry name" value="Lipoprotein localisation LolA/LolB/LppX"/>
    <property type="match status" value="1"/>
</dbReference>